<dbReference type="PANTHER" id="PTHR43156:SF2">
    <property type="entry name" value="STAGE II SPORULATION PROTEIN E"/>
    <property type="match status" value="1"/>
</dbReference>
<protein>
    <submittedName>
        <fullName evidence="3">Serine phosphatase RsbU (Regulator of sigma subunit)</fullName>
    </submittedName>
</protein>
<dbReference type="Proteomes" id="UP000293638">
    <property type="component" value="Unassembled WGS sequence"/>
</dbReference>
<organism evidence="3 4">
    <name type="scientific">Motilibacter rhizosphaerae</name>
    <dbReference type="NCBI Taxonomy" id="598652"/>
    <lineage>
        <taxon>Bacteria</taxon>
        <taxon>Bacillati</taxon>
        <taxon>Actinomycetota</taxon>
        <taxon>Actinomycetes</taxon>
        <taxon>Motilibacterales</taxon>
        <taxon>Motilibacteraceae</taxon>
        <taxon>Motilibacter</taxon>
    </lineage>
</organism>
<dbReference type="Pfam" id="PF07228">
    <property type="entry name" value="SpoIIE"/>
    <property type="match status" value="1"/>
</dbReference>
<accession>A0A4Q7NT08</accession>
<comment type="caution">
    <text evidence="3">The sequence shown here is derived from an EMBL/GenBank/DDBJ whole genome shotgun (WGS) entry which is preliminary data.</text>
</comment>
<evidence type="ECO:0000259" key="2">
    <source>
        <dbReference type="SMART" id="SM00331"/>
    </source>
</evidence>
<dbReference type="InterPro" id="IPR052016">
    <property type="entry name" value="Bact_Sigma-Reg"/>
</dbReference>
<gene>
    <name evidence="3" type="ORF">EV189_1792</name>
</gene>
<evidence type="ECO:0000313" key="3">
    <source>
        <dbReference type="EMBL" id="RZS90010.1"/>
    </source>
</evidence>
<dbReference type="SUPFAM" id="SSF55874">
    <property type="entry name" value="ATPase domain of HSP90 chaperone/DNA topoisomerase II/histidine kinase"/>
    <property type="match status" value="1"/>
</dbReference>
<dbReference type="CDD" id="cd16936">
    <property type="entry name" value="HATPase_RsbW-like"/>
    <property type="match status" value="1"/>
</dbReference>
<proteinExistence type="predicted"/>
<sequence>MQVSALLDATDWASTPLGEPATWPAGLHAVVSTVLGSPLPMALALGPEAVLVYSDAYAALLGAKHPECWARPAREVFPENWDLPGHGDVVERVRLTGEAFSETSTLLPVRRQGPDGPVEHVHFARAYTPARSDDGEVLGVLSVVVESSESARAVRTVAELASRLSSAASVDDVAREALRHAVEAVASDHARVVLLEGTALRITRRAGIEEQDESTRRLPLLWSRLSASAALPSVEVSRTGRPMWLAAGDLDAYPSLRDEPLSAPLRSVACVPLSSSEVQGALSLGWEQDRVLTTEEQAALLTAASLVGQALARAQRFDEQRGNAELLQRSMLPAEMPHVPGLSIGARYVPSAPGTSAGGDFYDAFSLADGRLLLAIGDVVGHGVLAATVMGQVRAALRVVALREDEPTGILAALDPFVTSLGPETFVTAFVAVLDPATGALRAATAGHPPPLLRRAQGGRGGEFLDVPAGPPLGLPAPRAATDVVLRDGDLLLMFTDGLVEVPGQHLDLGLDRLRETVAGLEAYADPRRACARVLDEMGAGTDDIALVAVGVEPGERRVGRVELPAESTSAGQARSWLRRTLTAIELPESVVEVALLCTSELVTNALLHARSGATVEADVDPHRLLVLVSDQGMSTLPAAQAAEPAAVRGRGLALVEALADAWGTERTSRGTTVWFELGRPGR</sequence>
<dbReference type="Gene3D" id="3.60.40.10">
    <property type="entry name" value="PPM-type phosphatase domain"/>
    <property type="match status" value="1"/>
</dbReference>
<dbReference type="Pfam" id="PF13185">
    <property type="entry name" value="GAF_2"/>
    <property type="match status" value="1"/>
</dbReference>
<name>A0A4Q7NT08_9ACTN</name>
<dbReference type="Pfam" id="PF13581">
    <property type="entry name" value="HATPase_c_2"/>
    <property type="match status" value="1"/>
</dbReference>
<dbReference type="InterPro" id="IPR029016">
    <property type="entry name" value="GAF-like_dom_sf"/>
</dbReference>
<feature type="domain" description="PPM-type phosphatase" evidence="2">
    <location>
        <begin position="339"/>
        <end position="552"/>
    </location>
</feature>
<dbReference type="GO" id="GO:0016791">
    <property type="term" value="F:phosphatase activity"/>
    <property type="evidence" value="ECO:0007669"/>
    <property type="project" value="TreeGrafter"/>
</dbReference>
<keyword evidence="4" id="KW-1185">Reference proteome</keyword>
<dbReference type="AlphaFoldDB" id="A0A4Q7NT08"/>
<evidence type="ECO:0000313" key="4">
    <source>
        <dbReference type="Proteomes" id="UP000293638"/>
    </source>
</evidence>
<dbReference type="OrthoDB" id="118142at2"/>
<evidence type="ECO:0000256" key="1">
    <source>
        <dbReference type="ARBA" id="ARBA00022801"/>
    </source>
</evidence>
<dbReference type="InterPro" id="IPR003594">
    <property type="entry name" value="HATPase_dom"/>
</dbReference>
<dbReference type="RefSeq" id="WP_130492530.1">
    <property type="nucleotide sequence ID" value="NZ_SGXD01000002.1"/>
</dbReference>
<dbReference type="InterPro" id="IPR001932">
    <property type="entry name" value="PPM-type_phosphatase-like_dom"/>
</dbReference>
<dbReference type="InterPro" id="IPR003018">
    <property type="entry name" value="GAF"/>
</dbReference>
<dbReference type="SUPFAM" id="SSF81606">
    <property type="entry name" value="PP2C-like"/>
    <property type="match status" value="1"/>
</dbReference>
<dbReference type="SUPFAM" id="SSF55781">
    <property type="entry name" value="GAF domain-like"/>
    <property type="match status" value="1"/>
</dbReference>
<dbReference type="InterPro" id="IPR036457">
    <property type="entry name" value="PPM-type-like_dom_sf"/>
</dbReference>
<dbReference type="Gene3D" id="3.30.450.20">
    <property type="entry name" value="PAS domain"/>
    <property type="match status" value="1"/>
</dbReference>
<dbReference type="EMBL" id="SGXD01000002">
    <property type="protein sequence ID" value="RZS90010.1"/>
    <property type="molecule type" value="Genomic_DNA"/>
</dbReference>
<dbReference type="SMART" id="SM00331">
    <property type="entry name" value="PP2C_SIG"/>
    <property type="match status" value="1"/>
</dbReference>
<reference evidence="3 4" key="1">
    <citation type="submission" date="2019-02" db="EMBL/GenBank/DDBJ databases">
        <title>Genomic Encyclopedia of Type Strains, Phase IV (KMG-IV): sequencing the most valuable type-strain genomes for metagenomic binning, comparative biology and taxonomic classification.</title>
        <authorList>
            <person name="Goeker M."/>
        </authorList>
    </citation>
    <scope>NUCLEOTIDE SEQUENCE [LARGE SCALE GENOMIC DNA]</scope>
    <source>
        <strain evidence="3 4">DSM 45622</strain>
    </source>
</reference>
<dbReference type="Gene3D" id="3.30.450.40">
    <property type="match status" value="1"/>
</dbReference>
<keyword evidence="1" id="KW-0378">Hydrolase</keyword>
<dbReference type="InterPro" id="IPR036890">
    <property type="entry name" value="HATPase_C_sf"/>
</dbReference>
<dbReference type="PANTHER" id="PTHR43156">
    <property type="entry name" value="STAGE II SPORULATION PROTEIN E-RELATED"/>
    <property type="match status" value="1"/>
</dbReference>
<dbReference type="Gene3D" id="3.30.565.10">
    <property type="entry name" value="Histidine kinase-like ATPase, C-terminal domain"/>
    <property type="match status" value="1"/>
</dbReference>